<accession>T1IE26</accession>
<evidence type="ECO:0000313" key="2">
    <source>
        <dbReference type="Proteomes" id="UP000015103"/>
    </source>
</evidence>
<organism evidence="1 2">
    <name type="scientific">Rhodnius prolixus</name>
    <name type="common">Triatomid bug</name>
    <dbReference type="NCBI Taxonomy" id="13249"/>
    <lineage>
        <taxon>Eukaryota</taxon>
        <taxon>Metazoa</taxon>
        <taxon>Ecdysozoa</taxon>
        <taxon>Arthropoda</taxon>
        <taxon>Hexapoda</taxon>
        <taxon>Insecta</taxon>
        <taxon>Pterygota</taxon>
        <taxon>Neoptera</taxon>
        <taxon>Paraneoptera</taxon>
        <taxon>Hemiptera</taxon>
        <taxon>Heteroptera</taxon>
        <taxon>Panheteroptera</taxon>
        <taxon>Cimicomorpha</taxon>
        <taxon>Reduviidae</taxon>
        <taxon>Triatominae</taxon>
        <taxon>Rhodnius</taxon>
    </lineage>
</organism>
<evidence type="ECO:0000313" key="1">
    <source>
        <dbReference type="EnsemblMetazoa" id="RPRC014546-PA"/>
    </source>
</evidence>
<dbReference type="Proteomes" id="UP000015103">
    <property type="component" value="Unassembled WGS sequence"/>
</dbReference>
<dbReference type="EMBL" id="ACPB03027559">
    <property type="status" value="NOT_ANNOTATED_CDS"/>
    <property type="molecule type" value="Genomic_DNA"/>
</dbReference>
<protein>
    <submittedName>
        <fullName evidence="1">Uncharacterized protein</fullName>
    </submittedName>
</protein>
<reference evidence="1" key="1">
    <citation type="submission" date="2015-05" db="UniProtKB">
        <authorList>
            <consortium name="EnsemblMetazoa"/>
        </authorList>
    </citation>
    <scope>IDENTIFICATION</scope>
</reference>
<dbReference type="InParanoid" id="T1IE26"/>
<dbReference type="EnsemblMetazoa" id="RPRC014546-RA">
    <property type="protein sequence ID" value="RPRC014546-PA"/>
    <property type="gene ID" value="RPRC014546"/>
</dbReference>
<keyword evidence="2" id="KW-1185">Reference proteome</keyword>
<sequence length="48" mass="5313">MDEDTVKRISQIPVVAAIFGILIILIVIRCICNACVKIPFALKVRPFA</sequence>
<dbReference type="AlphaFoldDB" id="T1IE26"/>
<name>T1IE26_RHOPR</name>
<dbReference type="VEuPathDB" id="VectorBase:RPRC014546"/>
<proteinExistence type="predicted"/>
<dbReference type="HOGENOM" id="CLU_3160531_0_0_1"/>